<organism evidence="3 4">
    <name type="scientific">Patella caerulea</name>
    <name type="common">Rayed Mediterranean limpet</name>
    <dbReference type="NCBI Taxonomy" id="87958"/>
    <lineage>
        <taxon>Eukaryota</taxon>
        <taxon>Metazoa</taxon>
        <taxon>Spiralia</taxon>
        <taxon>Lophotrochozoa</taxon>
        <taxon>Mollusca</taxon>
        <taxon>Gastropoda</taxon>
        <taxon>Patellogastropoda</taxon>
        <taxon>Patelloidea</taxon>
        <taxon>Patellidae</taxon>
        <taxon>Patella</taxon>
    </lineage>
</organism>
<dbReference type="PROSITE" id="PS50912">
    <property type="entry name" value="EAR"/>
    <property type="match status" value="5"/>
</dbReference>
<evidence type="ECO:0000256" key="1">
    <source>
        <dbReference type="ARBA" id="ARBA00022729"/>
    </source>
</evidence>
<dbReference type="GO" id="GO:0007165">
    <property type="term" value="P:signal transduction"/>
    <property type="evidence" value="ECO:0007669"/>
    <property type="project" value="TreeGrafter"/>
</dbReference>
<accession>A0AAN8FWF7</accession>
<proteinExistence type="predicted"/>
<dbReference type="InterPro" id="IPR009039">
    <property type="entry name" value="EAR"/>
</dbReference>
<dbReference type="Pfam" id="PF03736">
    <property type="entry name" value="EPTP"/>
    <property type="match status" value="5"/>
</dbReference>
<protein>
    <submittedName>
        <fullName evidence="3">Uncharacterized protein</fullName>
    </submittedName>
</protein>
<comment type="caution">
    <text evidence="3">The sequence shown here is derived from an EMBL/GenBank/DDBJ whole genome shotgun (WGS) entry which is preliminary data.</text>
</comment>
<evidence type="ECO:0000256" key="2">
    <source>
        <dbReference type="ARBA" id="ARBA00022737"/>
    </source>
</evidence>
<keyword evidence="2" id="KW-0677">Repeat</keyword>
<gene>
    <name evidence="3" type="ORF">SNE40_022446</name>
</gene>
<dbReference type="PANTHER" id="PTHR15261">
    <property type="entry name" value="THROMBOSPONDIN-TYPE LAMININ G DOMAIN AND EAR REPEAT-CONTAINING"/>
    <property type="match status" value="1"/>
</dbReference>
<name>A0AAN8FWF7_PATCE</name>
<dbReference type="AlphaFoldDB" id="A0AAN8FWF7"/>
<dbReference type="EMBL" id="JAZGQO010000021">
    <property type="protein sequence ID" value="KAK6165532.1"/>
    <property type="molecule type" value="Genomic_DNA"/>
</dbReference>
<keyword evidence="1" id="KW-0732">Signal</keyword>
<sequence length="493" mass="56952">MTIDCRLEKSKKLRRQFPALLSVNNRIFSIARCHSKQTIFQGLLKDIILVPGADAAVRACPPRPPPYNEMDNRIPMVPESPMRSYWPRGSECTWLDVGNLAFDVYTQKIKVCVNGIWQEVTVETEKRRLDYTLEYQTLTTPSASIDVTVFHLPGEGMFAAFANNGGGEDSSGHSVVFKWIDGKFEFYQKLSTESAQSCEYFQIRNQFFLAVANYGNSTSKQNNSTIFRWHRRRKKFKPYQEILTWTARDFEYFEIDGDHYLAVANHAEGDSNDVESSIYQWNKGKKRFEEKQTIPTIGAYDWTHFTVDGFHFLVVANAFNGLTTLVYSVIYFWQNDQLVQFQTMETNGATDVEWFTIDGDIFLAIANAFNYGPQNYLDKDTQFTNSTIYKLNKDKKIFEKYQSIPTYSAIDWEYFQVGPDHYLIVSNAQNGGSPDQHTSIIYRWQGMEKFVAVHRLITPATADWEIFTDKKDVYLIYANAKDTTSQVLKVKFV</sequence>
<dbReference type="InterPro" id="IPR005492">
    <property type="entry name" value="EPTP"/>
</dbReference>
<reference evidence="3 4" key="1">
    <citation type="submission" date="2024-01" db="EMBL/GenBank/DDBJ databases">
        <title>The genome of the rayed Mediterranean limpet Patella caerulea (Linnaeus, 1758).</title>
        <authorList>
            <person name="Anh-Thu Weber A."/>
            <person name="Halstead-Nussloch G."/>
        </authorList>
    </citation>
    <scope>NUCLEOTIDE SEQUENCE [LARGE SCALE GENOMIC DNA]</scope>
    <source>
        <strain evidence="3">AATW-2023a</strain>
        <tissue evidence="3">Whole specimen</tissue>
    </source>
</reference>
<evidence type="ECO:0000313" key="4">
    <source>
        <dbReference type="Proteomes" id="UP001347796"/>
    </source>
</evidence>
<dbReference type="PANTHER" id="PTHR15261:SF4">
    <property type="entry name" value="THROMBOSPONDIN-TYPE LAMININ G DOMAIN AND EAR REPEAT-CONTAINING PROTEIN"/>
    <property type="match status" value="1"/>
</dbReference>
<dbReference type="Proteomes" id="UP001347796">
    <property type="component" value="Unassembled WGS sequence"/>
</dbReference>
<evidence type="ECO:0000313" key="3">
    <source>
        <dbReference type="EMBL" id="KAK6165532.1"/>
    </source>
</evidence>
<keyword evidence="4" id="KW-1185">Reference proteome</keyword>